<proteinExistence type="predicted"/>
<accession>A0A0F9KRQ8</accession>
<gene>
    <name evidence="1" type="ORF">LCGC14_1299210</name>
</gene>
<dbReference type="EMBL" id="LAZR01007568">
    <property type="protein sequence ID" value="KKM84438.1"/>
    <property type="molecule type" value="Genomic_DNA"/>
</dbReference>
<evidence type="ECO:0000313" key="1">
    <source>
        <dbReference type="EMBL" id="KKM84438.1"/>
    </source>
</evidence>
<evidence type="ECO:0008006" key="2">
    <source>
        <dbReference type="Google" id="ProtNLM"/>
    </source>
</evidence>
<sequence>MKITKEEEMFIEKMHLISGKTHDEIKDMFTNIIMLIIFDFIEEKDSYLPLLGTLKIKYLGDKIINSKREVDLKLNFEPHDYIKKIIGQIVDKEENELHKLLKKKIKNYLVKYLE</sequence>
<organism evidence="1">
    <name type="scientific">marine sediment metagenome</name>
    <dbReference type="NCBI Taxonomy" id="412755"/>
    <lineage>
        <taxon>unclassified sequences</taxon>
        <taxon>metagenomes</taxon>
        <taxon>ecological metagenomes</taxon>
    </lineage>
</organism>
<reference evidence="1" key="1">
    <citation type="journal article" date="2015" name="Nature">
        <title>Complex archaea that bridge the gap between prokaryotes and eukaryotes.</title>
        <authorList>
            <person name="Spang A."/>
            <person name="Saw J.H."/>
            <person name="Jorgensen S.L."/>
            <person name="Zaremba-Niedzwiedzka K."/>
            <person name="Martijn J."/>
            <person name="Lind A.E."/>
            <person name="van Eijk R."/>
            <person name="Schleper C."/>
            <person name="Guy L."/>
            <person name="Ettema T.J."/>
        </authorList>
    </citation>
    <scope>NUCLEOTIDE SEQUENCE</scope>
</reference>
<comment type="caution">
    <text evidence="1">The sequence shown here is derived from an EMBL/GenBank/DDBJ whole genome shotgun (WGS) entry which is preliminary data.</text>
</comment>
<dbReference type="AlphaFoldDB" id="A0A0F9KRQ8"/>
<name>A0A0F9KRQ8_9ZZZZ</name>
<protein>
    <recommendedName>
        <fullName evidence="2">HU domain-containing protein</fullName>
    </recommendedName>
</protein>